<dbReference type="InterPro" id="IPR056599">
    <property type="entry name" value="AAA_lid_fung"/>
</dbReference>
<dbReference type="GO" id="GO:0016887">
    <property type="term" value="F:ATP hydrolysis activity"/>
    <property type="evidence" value="ECO:0007669"/>
    <property type="project" value="InterPro"/>
</dbReference>
<feature type="compositionally biased region" description="Pro residues" evidence="1">
    <location>
        <begin position="699"/>
        <end position="708"/>
    </location>
</feature>
<dbReference type="Gene3D" id="3.40.50.300">
    <property type="entry name" value="P-loop containing nucleotide triphosphate hydrolases"/>
    <property type="match status" value="1"/>
</dbReference>
<dbReference type="SUPFAM" id="SSF52540">
    <property type="entry name" value="P-loop containing nucleoside triphosphate hydrolases"/>
    <property type="match status" value="1"/>
</dbReference>
<comment type="caution">
    <text evidence="3">The sequence shown here is derived from an EMBL/GenBank/DDBJ whole genome shotgun (WGS) entry which is preliminary data.</text>
</comment>
<dbReference type="AlphaFoldDB" id="A0A2B7X9F2"/>
<reference evidence="3 4" key="1">
    <citation type="submission" date="2017-10" db="EMBL/GenBank/DDBJ databases">
        <title>Comparative genomics in systemic dimorphic fungi from Ajellomycetaceae.</title>
        <authorList>
            <person name="Munoz J.F."/>
            <person name="Mcewen J.G."/>
            <person name="Clay O.K."/>
            <person name="Cuomo C.A."/>
        </authorList>
    </citation>
    <scope>NUCLEOTIDE SEQUENCE [LARGE SCALE GENOMIC DNA]</scope>
    <source>
        <strain evidence="3 4">UAMH5409</strain>
    </source>
</reference>
<name>A0A2B7X9F2_9EURO</name>
<feature type="compositionally biased region" description="Polar residues" evidence="1">
    <location>
        <begin position="761"/>
        <end position="778"/>
    </location>
</feature>
<sequence>MSFWDEIQKELPVLVKQFIEDYGQSPDEELDLIKEEPPIGPLDKEATEKKNKRRKARDEIIHWKCLIDFVPLYLREPIDLRVRIAERKIEKISFKNLWYLFSPGDVIVGREPFGQHKMQAYQVFSVTKGRYNMKNALKDEKASADRDPLELQCFYLDFDGDAIDLREEILKIKPYVGLKKIVDLDFYPKDYCSDSDKTLMETLRKRGENFIDYRYCHGSYDGITTRFNLEHVDGEVFVDFKSGYEENPVWKKETGNFGKISPPECSSDETYEPSCTMKKCTSCSNVVYLDEQVDIKRCEAFNKSDRLPKRVPNSKADDLKKEKSEYLYLLPRHLLAYGLRTKQWHFIDVDLFEKTQTDDAKRERGFRNLVIPPRYKELLKAMVKDHATSMENMSGASSSRPRTEIDLVRGKGRGRIIFLYGPPGVGKTSTAETIAAFTTPARPLYPITCADLGSDPTTIQTQLEGHFKLAHRWNCVLLLDEADVYLAERTHTDLARNGIVSVFLRTLEYYSGILFLTSNREGSIDEAFKSRIHVALRYPRIDRNGTIQIWDNILNGIIQDNKEAKGKLKIEFEKDPLIQWAGEHFDNSQTTWNGRQIRNAFQSAIALASYERLKAIQKLGLTEEMAMKRKVFQRIVLRPKHFDDIAKVVHEFEDYLQQCRQGDEFRYKQEGIRADDYEPQNQMQSAYAQAIPQDYPTYRSPPPAPPIAPRARRPEISTASGPPAPSKRRSQLLSPSGLSGSSGGGVVDRAQRGPAGDRQSAYGSNFGASATGGMNVTNDVDDDYAVGDYDEDEGEGEGEGNDGYGQEDLNEENDYGAGY</sequence>
<accession>A0A2B7X9F2</accession>
<dbReference type="InterPro" id="IPR003959">
    <property type="entry name" value="ATPase_AAA_core"/>
</dbReference>
<proteinExistence type="predicted"/>
<dbReference type="Pfam" id="PF22942">
    <property type="entry name" value="DUF7025"/>
    <property type="match status" value="1"/>
</dbReference>
<feature type="compositionally biased region" description="Acidic residues" evidence="1">
    <location>
        <begin position="779"/>
        <end position="800"/>
    </location>
</feature>
<keyword evidence="4" id="KW-1185">Reference proteome</keyword>
<feature type="region of interest" description="Disordered" evidence="1">
    <location>
        <begin position="693"/>
        <end position="819"/>
    </location>
</feature>
<evidence type="ECO:0000256" key="1">
    <source>
        <dbReference type="SAM" id="MobiDB-lite"/>
    </source>
</evidence>
<dbReference type="EMBL" id="PDNB01000126">
    <property type="protein sequence ID" value="PGH05352.1"/>
    <property type="molecule type" value="Genomic_DNA"/>
</dbReference>
<dbReference type="InterPro" id="IPR003593">
    <property type="entry name" value="AAA+_ATPase"/>
</dbReference>
<dbReference type="PANTHER" id="PTHR46411:SF2">
    <property type="entry name" value="AAA+ ATPASE DOMAIN-CONTAINING PROTEIN"/>
    <property type="match status" value="1"/>
</dbReference>
<feature type="compositionally biased region" description="Acidic residues" evidence="1">
    <location>
        <begin position="808"/>
        <end position="819"/>
    </location>
</feature>
<evidence type="ECO:0000313" key="3">
    <source>
        <dbReference type="EMBL" id="PGH05352.1"/>
    </source>
</evidence>
<dbReference type="Proteomes" id="UP000223968">
    <property type="component" value="Unassembled WGS sequence"/>
</dbReference>
<dbReference type="InterPro" id="IPR027417">
    <property type="entry name" value="P-loop_NTPase"/>
</dbReference>
<evidence type="ECO:0000313" key="4">
    <source>
        <dbReference type="Proteomes" id="UP000223968"/>
    </source>
</evidence>
<dbReference type="STRING" id="1447875.A0A2B7X9F2"/>
<dbReference type="SMART" id="SM00382">
    <property type="entry name" value="AAA"/>
    <property type="match status" value="1"/>
</dbReference>
<evidence type="ECO:0000259" key="2">
    <source>
        <dbReference type="SMART" id="SM00382"/>
    </source>
</evidence>
<dbReference type="OrthoDB" id="10042665at2759"/>
<gene>
    <name evidence="3" type="ORF">AJ79_06821</name>
</gene>
<dbReference type="Pfam" id="PF00004">
    <property type="entry name" value="AAA"/>
    <property type="match status" value="1"/>
</dbReference>
<dbReference type="GO" id="GO:0005524">
    <property type="term" value="F:ATP binding"/>
    <property type="evidence" value="ECO:0007669"/>
    <property type="project" value="InterPro"/>
</dbReference>
<protein>
    <recommendedName>
        <fullName evidence="2">AAA+ ATPase domain-containing protein</fullName>
    </recommendedName>
</protein>
<dbReference type="Pfam" id="PF23232">
    <property type="entry name" value="AAA_lid_13"/>
    <property type="match status" value="1"/>
</dbReference>
<dbReference type="PANTHER" id="PTHR46411">
    <property type="entry name" value="FAMILY ATPASE, PUTATIVE-RELATED"/>
    <property type="match status" value="1"/>
</dbReference>
<feature type="domain" description="AAA+ ATPase" evidence="2">
    <location>
        <begin position="413"/>
        <end position="542"/>
    </location>
</feature>
<organism evidence="3 4">
    <name type="scientific">Helicocarpus griseus UAMH5409</name>
    <dbReference type="NCBI Taxonomy" id="1447875"/>
    <lineage>
        <taxon>Eukaryota</taxon>
        <taxon>Fungi</taxon>
        <taxon>Dikarya</taxon>
        <taxon>Ascomycota</taxon>
        <taxon>Pezizomycotina</taxon>
        <taxon>Eurotiomycetes</taxon>
        <taxon>Eurotiomycetidae</taxon>
        <taxon>Onygenales</taxon>
        <taxon>Ajellomycetaceae</taxon>
        <taxon>Helicocarpus</taxon>
    </lineage>
</organism>
<dbReference type="InterPro" id="IPR054289">
    <property type="entry name" value="DUF7025"/>
</dbReference>